<protein>
    <submittedName>
        <fullName evidence="2">Uncharacterized protein</fullName>
    </submittedName>
</protein>
<comment type="caution">
    <text evidence="2">The sequence shown here is derived from an EMBL/GenBank/DDBJ whole genome shotgun (WGS) entry which is preliminary data.</text>
</comment>
<feature type="region of interest" description="Disordered" evidence="1">
    <location>
        <begin position="90"/>
        <end position="118"/>
    </location>
</feature>
<evidence type="ECO:0000256" key="1">
    <source>
        <dbReference type="SAM" id="MobiDB-lite"/>
    </source>
</evidence>
<organism evidence="2 3">
    <name type="scientific">Zoarces viviparus</name>
    <name type="common">Viviparous eelpout</name>
    <name type="synonym">Blennius viviparus</name>
    <dbReference type="NCBI Taxonomy" id="48416"/>
    <lineage>
        <taxon>Eukaryota</taxon>
        <taxon>Metazoa</taxon>
        <taxon>Chordata</taxon>
        <taxon>Craniata</taxon>
        <taxon>Vertebrata</taxon>
        <taxon>Euteleostomi</taxon>
        <taxon>Actinopterygii</taxon>
        <taxon>Neopterygii</taxon>
        <taxon>Teleostei</taxon>
        <taxon>Neoteleostei</taxon>
        <taxon>Acanthomorphata</taxon>
        <taxon>Eupercaria</taxon>
        <taxon>Perciformes</taxon>
        <taxon>Cottioidei</taxon>
        <taxon>Zoarcales</taxon>
        <taxon>Zoarcidae</taxon>
        <taxon>Zoarcinae</taxon>
        <taxon>Zoarces</taxon>
    </lineage>
</organism>
<reference evidence="2 3" key="1">
    <citation type="journal article" date="2024" name="Genome Biol. Evol.">
        <title>Chromosome-level genome assembly of the viviparous eelpout Zoarces viviparus.</title>
        <authorList>
            <person name="Fuhrmann N."/>
            <person name="Brasseur M.V."/>
            <person name="Bakowski C.E."/>
            <person name="Podsiadlowski L."/>
            <person name="Prost S."/>
            <person name="Krehenwinkel H."/>
            <person name="Mayer C."/>
        </authorList>
    </citation>
    <scope>NUCLEOTIDE SEQUENCE [LARGE SCALE GENOMIC DNA]</scope>
    <source>
        <strain evidence="2">NO-MEL_2022_Ind0_liver</strain>
    </source>
</reference>
<keyword evidence="3" id="KW-1185">Reference proteome</keyword>
<dbReference type="AlphaFoldDB" id="A0AAW1FNU3"/>
<gene>
    <name evidence="2" type="ORF">VZT92_005980</name>
</gene>
<sequence>MFQIADELMQTPANSSLARVVAPVKPGPVSLPFSIKTENPVRARKAKHLSPGPTVVSVRGSADLPAFKQLEGSVISPPEQMPEDAIVNGKVTNDDAKDTGNIDVEAEDTSSTSTGRAPKILFNI</sequence>
<name>A0AAW1FNU3_ZOAVI</name>
<dbReference type="EMBL" id="JBCEZU010000045">
    <property type="protein sequence ID" value="KAK9536172.1"/>
    <property type="molecule type" value="Genomic_DNA"/>
</dbReference>
<proteinExistence type="predicted"/>
<evidence type="ECO:0000313" key="2">
    <source>
        <dbReference type="EMBL" id="KAK9536172.1"/>
    </source>
</evidence>
<evidence type="ECO:0000313" key="3">
    <source>
        <dbReference type="Proteomes" id="UP001488805"/>
    </source>
</evidence>
<dbReference type="Proteomes" id="UP001488805">
    <property type="component" value="Unassembled WGS sequence"/>
</dbReference>
<accession>A0AAW1FNU3</accession>